<dbReference type="PANTHER" id="PTHR35186">
    <property type="entry name" value="ANK_REP_REGION DOMAIN-CONTAINING PROTEIN"/>
    <property type="match status" value="1"/>
</dbReference>
<evidence type="ECO:0008006" key="4">
    <source>
        <dbReference type="Google" id="ProtNLM"/>
    </source>
</evidence>
<reference evidence="2" key="1">
    <citation type="submission" date="2023-06" db="EMBL/GenBank/DDBJ databases">
        <title>Genome-scale phylogeny and comparative genomics of the fungal order Sordariales.</title>
        <authorList>
            <consortium name="Lawrence Berkeley National Laboratory"/>
            <person name="Hensen N."/>
            <person name="Bonometti L."/>
            <person name="Westerberg I."/>
            <person name="Brannstrom I.O."/>
            <person name="Guillou S."/>
            <person name="Cros-Aarteil S."/>
            <person name="Calhoun S."/>
            <person name="Haridas S."/>
            <person name="Kuo A."/>
            <person name="Mondo S."/>
            <person name="Pangilinan J."/>
            <person name="Riley R."/>
            <person name="Labutti K."/>
            <person name="Andreopoulos B."/>
            <person name="Lipzen A."/>
            <person name="Chen C."/>
            <person name="Yanf M."/>
            <person name="Daum C."/>
            <person name="Ng V."/>
            <person name="Clum A."/>
            <person name="Steindorff A."/>
            <person name="Ohm R."/>
            <person name="Martin F."/>
            <person name="Silar P."/>
            <person name="Natvig D."/>
            <person name="Lalanne C."/>
            <person name="Gautier V."/>
            <person name="Ament-Velasquez S.L."/>
            <person name="Kruys A."/>
            <person name="Hutchinson M.I."/>
            <person name="Powell A.J."/>
            <person name="Barry K."/>
            <person name="Miller A.N."/>
            <person name="Grigoriev I.V."/>
            <person name="Debuchy R."/>
            <person name="Gladieux P."/>
            <person name="Thoren M.H."/>
            <person name="Johannesson H."/>
        </authorList>
    </citation>
    <scope>NUCLEOTIDE SEQUENCE</scope>
    <source>
        <strain evidence="2">8032-3</strain>
    </source>
</reference>
<evidence type="ECO:0000256" key="1">
    <source>
        <dbReference type="SAM" id="Phobius"/>
    </source>
</evidence>
<dbReference type="Proteomes" id="UP001244011">
    <property type="component" value="Unassembled WGS sequence"/>
</dbReference>
<feature type="transmembrane region" description="Helical" evidence="1">
    <location>
        <begin position="6"/>
        <end position="24"/>
    </location>
</feature>
<dbReference type="GeneID" id="85309423"/>
<dbReference type="EMBL" id="MU839024">
    <property type="protein sequence ID" value="KAK1763821.1"/>
    <property type="molecule type" value="Genomic_DNA"/>
</dbReference>
<keyword evidence="1" id="KW-0812">Transmembrane</keyword>
<dbReference type="AlphaFoldDB" id="A0AAJ0BXF8"/>
<keyword evidence="3" id="KW-1185">Reference proteome</keyword>
<accession>A0AAJ0BXF8</accession>
<evidence type="ECO:0000313" key="3">
    <source>
        <dbReference type="Proteomes" id="UP001244011"/>
    </source>
</evidence>
<protein>
    <recommendedName>
        <fullName evidence="4">Fungal N-terminal domain-containing protein</fullName>
    </recommendedName>
</protein>
<dbReference type="RefSeq" id="XP_060280034.1">
    <property type="nucleotide sequence ID" value="XM_060426236.1"/>
</dbReference>
<name>A0AAJ0BXF8_9PEZI</name>
<evidence type="ECO:0000313" key="2">
    <source>
        <dbReference type="EMBL" id="KAK1763821.1"/>
    </source>
</evidence>
<gene>
    <name evidence="2" type="ORF">QBC33DRAFT_518248</name>
</gene>
<keyword evidence="1" id="KW-1133">Transmembrane helix</keyword>
<proteinExistence type="predicted"/>
<comment type="caution">
    <text evidence="2">The sequence shown here is derived from an EMBL/GenBank/DDBJ whole genome shotgun (WGS) entry which is preliminary data.</text>
</comment>
<dbReference type="PANTHER" id="PTHR35186:SF4">
    <property type="entry name" value="PRION-INHIBITION AND PROPAGATION HELO DOMAIN-CONTAINING PROTEIN"/>
    <property type="match status" value="1"/>
</dbReference>
<sequence>MSGIEIAALVLGALPVAINVLQTYKTIISTKKARCDLDALGQELQTEQLLLQNVFEQTRCFTLKKNDFDSILRRLKDGNSVLQGLARQSFDLEPDRRLRSQTRLMTPASKMSSSIFEGLQIAITCRCAQSRHVALELVSRTAVLVPSDVDD</sequence>
<keyword evidence="1" id="KW-0472">Membrane</keyword>
<organism evidence="2 3">
    <name type="scientific">Phialemonium atrogriseum</name>
    <dbReference type="NCBI Taxonomy" id="1093897"/>
    <lineage>
        <taxon>Eukaryota</taxon>
        <taxon>Fungi</taxon>
        <taxon>Dikarya</taxon>
        <taxon>Ascomycota</taxon>
        <taxon>Pezizomycotina</taxon>
        <taxon>Sordariomycetes</taxon>
        <taxon>Sordariomycetidae</taxon>
        <taxon>Cephalothecales</taxon>
        <taxon>Cephalothecaceae</taxon>
        <taxon>Phialemonium</taxon>
    </lineage>
</organism>